<feature type="binding site" evidence="11">
    <location>
        <position position="168"/>
    </location>
    <ligand>
        <name>CTP</name>
        <dbReference type="ChEBI" id="CHEBI:37563"/>
    </ligand>
</feature>
<dbReference type="GO" id="GO:0001680">
    <property type="term" value="P:tRNA 3'-terminal CCA addition"/>
    <property type="evidence" value="ECO:0007669"/>
    <property type="project" value="UniProtKB-UniRule"/>
</dbReference>
<evidence type="ECO:0000259" key="12">
    <source>
        <dbReference type="Pfam" id="PF01743"/>
    </source>
</evidence>
<feature type="domain" description="Poly A polymerase head" evidence="12">
    <location>
        <begin position="27"/>
        <end position="147"/>
    </location>
</feature>
<keyword evidence="6 11" id="KW-0547">Nucleotide-binding</keyword>
<evidence type="ECO:0000256" key="8">
    <source>
        <dbReference type="ARBA" id="ARBA00022840"/>
    </source>
</evidence>
<sequence>MIVEKLPTIFQQALPILAKIQAAGFEAYFVGGSVRDLLLGKQPHDVDIATSAYPAEIKSIFPRTVDTGIKHGTVTVLAKSAAYEITTFRTESGYQDFRRPDQVTFVRSLQDDLKRRDLTINALAMDSAGQVIDLFDGLADLRAGIIRAVGIPTERFHEDALRMMRTIRFASQLAFEIEPRTRAAIEQNAELLLKIAVERIHEEWQKLLLGQAVQRGLASFIQTGLYRYCPQMSTCQEPLQKMLTLPVLHFKTVATAWGLFAYLANFSPSKLGDFLKAWKSSNQLIEESREILRALLLMTRRDLKPSELYQFGWPVVWQAGEAANLLGIDLDLNQLHQIYQQLPIKSTKELVINGGILLKNFNLKPGPYLGKILKQLEVEVIEKKVPNHLDSLLARAKQLICSKP</sequence>
<feature type="domain" description="tRNA nucleotidyltransferase/poly(A) polymerase RNA and SrmB- binding" evidence="13">
    <location>
        <begin position="175"/>
        <end position="232"/>
    </location>
</feature>
<keyword evidence="4 11" id="KW-0548">Nucleotidyltransferase</keyword>
<dbReference type="GO" id="GO:0160016">
    <property type="term" value="F:CCACCA tRNA nucleotidyltransferase activity"/>
    <property type="evidence" value="ECO:0007669"/>
    <property type="project" value="RHEA"/>
</dbReference>
<dbReference type="CDD" id="cd05398">
    <property type="entry name" value="NT_ClassII-CCAase"/>
    <property type="match status" value="1"/>
</dbReference>
<dbReference type="SUPFAM" id="SSF81301">
    <property type="entry name" value="Nucleotidyltransferase"/>
    <property type="match status" value="1"/>
</dbReference>
<dbReference type="Gene3D" id="1.10.246.80">
    <property type="match status" value="1"/>
</dbReference>
<dbReference type="EMBL" id="AYYX01000022">
    <property type="protein sequence ID" value="KRM88776.1"/>
    <property type="molecule type" value="Genomic_DNA"/>
</dbReference>
<reference evidence="15 16" key="1">
    <citation type="journal article" date="2015" name="Genome Announc.">
        <title>Expanding the biotechnology potential of lactobacilli through comparative genomics of 213 strains and associated genera.</title>
        <authorList>
            <person name="Sun Z."/>
            <person name="Harris H.M."/>
            <person name="McCann A."/>
            <person name="Guo C."/>
            <person name="Argimon S."/>
            <person name="Zhang W."/>
            <person name="Yang X."/>
            <person name="Jeffery I.B."/>
            <person name="Cooney J.C."/>
            <person name="Kagawa T.F."/>
            <person name="Liu W."/>
            <person name="Song Y."/>
            <person name="Salvetti E."/>
            <person name="Wrobel A."/>
            <person name="Rasinkangas P."/>
            <person name="Parkhill J."/>
            <person name="Rea M.C."/>
            <person name="O'Sullivan O."/>
            <person name="Ritari J."/>
            <person name="Douillard F.P."/>
            <person name="Paul Ross R."/>
            <person name="Yang R."/>
            <person name="Briner A.E."/>
            <person name="Felis G.E."/>
            <person name="de Vos W.M."/>
            <person name="Barrangou R."/>
            <person name="Klaenhammer T.R."/>
            <person name="Caufield P.W."/>
            <person name="Cui Y."/>
            <person name="Zhang H."/>
            <person name="O'Toole P.W."/>
        </authorList>
    </citation>
    <scope>NUCLEOTIDE SEQUENCE [LARGE SCALE GENOMIC DNA]</scope>
    <source>
        <strain evidence="15 16">DSM 20605</strain>
    </source>
</reference>
<dbReference type="STRING" id="1133569.FD21_GL000854"/>
<evidence type="ECO:0000256" key="9">
    <source>
        <dbReference type="ARBA" id="ARBA00022842"/>
    </source>
</evidence>
<dbReference type="AlphaFoldDB" id="A0A0R2CAL4"/>
<dbReference type="InterPro" id="IPR002646">
    <property type="entry name" value="PolA_pol_head_dom"/>
</dbReference>
<dbReference type="PANTHER" id="PTHR46173">
    <property type="entry name" value="CCA TRNA NUCLEOTIDYLTRANSFERASE 1, MITOCHONDRIAL"/>
    <property type="match status" value="1"/>
</dbReference>
<feature type="binding site" evidence="11">
    <location>
        <position position="32"/>
    </location>
    <ligand>
        <name>CTP</name>
        <dbReference type="ChEBI" id="CHEBI:37563"/>
    </ligand>
</feature>
<dbReference type="GO" id="GO:0000287">
    <property type="term" value="F:magnesium ion binding"/>
    <property type="evidence" value="ECO:0007669"/>
    <property type="project" value="UniProtKB-UniRule"/>
</dbReference>
<dbReference type="Proteomes" id="UP000051576">
    <property type="component" value="Unassembled WGS sequence"/>
</dbReference>
<keyword evidence="9 11" id="KW-0460">Magnesium</keyword>
<comment type="subunit">
    <text evidence="11">Homodimer.</text>
</comment>
<evidence type="ECO:0000256" key="10">
    <source>
        <dbReference type="ARBA" id="ARBA00022884"/>
    </source>
</evidence>
<dbReference type="OrthoDB" id="9805698at2"/>
<evidence type="ECO:0000256" key="11">
    <source>
        <dbReference type="HAMAP-Rule" id="MF_01263"/>
    </source>
</evidence>
<feature type="binding site" evidence="11">
    <location>
        <position position="159"/>
    </location>
    <ligand>
        <name>CTP</name>
        <dbReference type="ChEBI" id="CHEBI:37563"/>
    </ligand>
</feature>
<dbReference type="InterPro" id="IPR032810">
    <property type="entry name" value="CCA-adding_enz_C"/>
</dbReference>
<comment type="catalytic activity">
    <reaction evidence="11">
        <text>a tRNA with a 3' CCA end + 2 CTP + ATP = a tRNA with a 3' CCACCA end + 3 diphosphate</text>
        <dbReference type="Rhea" id="RHEA:76235"/>
        <dbReference type="Rhea" id="RHEA-COMP:10468"/>
        <dbReference type="Rhea" id="RHEA-COMP:18655"/>
        <dbReference type="ChEBI" id="CHEBI:30616"/>
        <dbReference type="ChEBI" id="CHEBI:33019"/>
        <dbReference type="ChEBI" id="CHEBI:37563"/>
        <dbReference type="ChEBI" id="CHEBI:83071"/>
        <dbReference type="ChEBI" id="CHEBI:195187"/>
    </reaction>
</comment>
<organism evidence="15 16">
    <name type="scientific">Liquorilactobacillus vini DSM 20605</name>
    <dbReference type="NCBI Taxonomy" id="1133569"/>
    <lineage>
        <taxon>Bacteria</taxon>
        <taxon>Bacillati</taxon>
        <taxon>Bacillota</taxon>
        <taxon>Bacilli</taxon>
        <taxon>Lactobacillales</taxon>
        <taxon>Lactobacillaceae</taxon>
        <taxon>Liquorilactobacillus</taxon>
    </lineage>
</organism>
<dbReference type="SUPFAM" id="SSF81891">
    <property type="entry name" value="Poly A polymerase C-terminal region-like"/>
    <property type="match status" value="1"/>
</dbReference>
<feature type="binding site" evidence="11">
    <location>
        <position position="162"/>
    </location>
    <ligand>
        <name>CTP</name>
        <dbReference type="ChEBI" id="CHEBI:37563"/>
    </ligand>
</feature>
<dbReference type="GO" id="GO:0005524">
    <property type="term" value="F:ATP binding"/>
    <property type="evidence" value="ECO:0007669"/>
    <property type="project" value="UniProtKB-UniRule"/>
</dbReference>
<dbReference type="Gene3D" id="1.20.58.560">
    <property type="match status" value="1"/>
</dbReference>
<feature type="binding site" evidence="11">
    <location>
        <position position="35"/>
    </location>
    <ligand>
        <name>ATP</name>
        <dbReference type="ChEBI" id="CHEBI:30616"/>
    </ligand>
</feature>
<comment type="similarity">
    <text evidence="11">Belongs to the tRNA nucleotidyltransferase/poly(A) polymerase family. Bacterial CCA-adding enzyme type 3 subfamily.</text>
</comment>
<dbReference type="PATRIC" id="fig|1133569.4.peg.933"/>
<protein>
    <recommendedName>
        <fullName evidence="11">CCA-adding enzyme</fullName>
        <ecNumber evidence="11">2.7.7.72</ecNumber>
    </recommendedName>
    <alternativeName>
        <fullName evidence="11">CCA tRNA nucleotidyltransferase</fullName>
    </alternativeName>
    <alternativeName>
        <fullName evidence="11">tRNA CCA-pyrophosphorylase</fullName>
    </alternativeName>
    <alternativeName>
        <fullName evidence="11">tRNA adenylyl-/cytidylyl- transferase</fullName>
    </alternativeName>
    <alternativeName>
        <fullName evidence="11">tRNA nucleotidyltransferase</fullName>
    </alternativeName>
    <alternativeName>
        <fullName evidence="11">tRNA-NT</fullName>
    </alternativeName>
</protein>
<dbReference type="Gene3D" id="1.10.110.30">
    <property type="match status" value="1"/>
</dbReference>
<evidence type="ECO:0000259" key="13">
    <source>
        <dbReference type="Pfam" id="PF12627"/>
    </source>
</evidence>
<feature type="binding site" evidence="11">
    <location>
        <position position="47"/>
    </location>
    <ligand>
        <name>Mg(2+)</name>
        <dbReference type="ChEBI" id="CHEBI:18420"/>
    </ligand>
</feature>
<feature type="binding site" evidence="11">
    <location>
        <position position="116"/>
    </location>
    <ligand>
        <name>CTP</name>
        <dbReference type="ChEBI" id="CHEBI:37563"/>
    </ligand>
</feature>
<dbReference type="InterPro" id="IPR050264">
    <property type="entry name" value="Bact_CCA-adding_enz_type3_sf"/>
</dbReference>
<feature type="binding site" evidence="11">
    <location>
        <position position="35"/>
    </location>
    <ligand>
        <name>CTP</name>
        <dbReference type="ChEBI" id="CHEBI:37563"/>
    </ligand>
</feature>
<evidence type="ECO:0000256" key="7">
    <source>
        <dbReference type="ARBA" id="ARBA00022800"/>
    </source>
</evidence>
<dbReference type="HAMAP" id="MF_01263">
    <property type="entry name" value="CCA_bact_type3"/>
    <property type="match status" value="1"/>
</dbReference>
<name>A0A0R2CAL4_9LACO</name>
<evidence type="ECO:0000256" key="6">
    <source>
        <dbReference type="ARBA" id="ARBA00022741"/>
    </source>
</evidence>
<evidence type="ECO:0000256" key="5">
    <source>
        <dbReference type="ARBA" id="ARBA00022723"/>
    </source>
</evidence>
<proteinExistence type="inferred from homology"/>
<feature type="binding site" evidence="11">
    <location>
        <position position="32"/>
    </location>
    <ligand>
        <name>ATP</name>
        <dbReference type="ChEBI" id="CHEBI:30616"/>
    </ligand>
</feature>
<comment type="caution">
    <text evidence="15">The sequence shown here is derived from an EMBL/GenBank/DDBJ whole genome shotgun (WGS) entry which is preliminary data.</text>
</comment>
<evidence type="ECO:0000256" key="4">
    <source>
        <dbReference type="ARBA" id="ARBA00022695"/>
    </source>
</evidence>
<feature type="binding site" evidence="11">
    <location>
        <position position="168"/>
    </location>
    <ligand>
        <name>ATP</name>
        <dbReference type="ChEBI" id="CHEBI:30616"/>
    </ligand>
</feature>
<comment type="cofactor">
    <cofactor evidence="1 11">
        <name>Mg(2+)</name>
        <dbReference type="ChEBI" id="CHEBI:18420"/>
    </cofactor>
</comment>
<comment type="catalytic activity">
    <reaction evidence="11">
        <text>a tRNA precursor + 2 CTP + ATP = a tRNA with a 3' CCA end + 3 diphosphate</text>
        <dbReference type="Rhea" id="RHEA:14433"/>
        <dbReference type="Rhea" id="RHEA-COMP:10465"/>
        <dbReference type="Rhea" id="RHEA-COMP:10468"/>
        <dbReference type="ChEBI" id="CHEBI:30616"/>
        <dbReference type="ChEBI" id="CHEBI:33019"/>
        <dbReference type="ChEBI" id="CHEBI:37563"/>
        <dbReference type="ChEBI" id="CHEBI:74896"/>
        <dbReference type="ChEBI" id="CHEBI:83071"/>
        <dbReference type="EC" id="2.7.7.72"/>
    </reaction>
</comment>
<evidence type="ECO:0000259" key="14">
    <source>
        <dbReference type="Pfam" id="PF13735"/>
    </source>
</evidence>
<keyword evidence="16" id="KW-1185">Reference proteome</keyword>
<keyword evidence="8 11" id="KW-0067">ATP-binding</keyword>
<dbReference type="GO" id="GO:0004810">
    <property type="term" value="F:CCA tRNA nucleotidyltransferase activity"/>
    <property type="evidence" value="ECO:0007669"/>
    <property type="project" value="UniProtKB-UniRule"/>
</dbReference>
<feature type="binding site" evidence="11">
    <location>
        <position position="159"/>
    </location>
    <ligand>
        <name>ATP</name>
        <dbReference type="ChEBI" id="CHEBI:30616"/>
    </ligand>
</feature>
<dbReference type="Gene3D" id="3.30.460.10">
    <property type="entry name" value="Beta Polymerase, domain 2"/>
    <property type="match status" value="1"/>
</dbReference>
<feature type="binding site" evidence="11">
    <location>
        <position position="45"/>
    </location>
    <ligand>
        <name>Mg(2+)</name>
        <dbReference type="ChEBI" id="CHEBI:18420"/>
    </ligand>
</feature>
<evidence type="ECO:0000256" key="3">
    <source>
        <dbReference type="ARBA" id="ARBA00022694"/>
    </source>
</evidence>
<dbReference type="RefSeq" id="WP_010579963.1">
    <property type="nucleotide sequence ID" value="NZ_AHYZ01000049.1"/>
</dbReference>
<evidence type="ECO:0000256" key="1">
    <source>
        <dbReference type="ARBA" id="ARBA00001946"/>
    </source>
</evidence>
<feature type="binding site" evidence="11">
    <location>
        <position position="165"/>
    </location>
    <ligand>
        <name>CTP</name>
        <dbReference type="ChEBI" id="CHEBI:37563"/>
    </ligand>
</feature>
<gene>
    <name evidence="11" type="primary">cca</name>
    <name evidence="15" type="ORF">FD21_GL000854</name>
</gene>
<keyword evidence="2 11" id="KW-0808">Transferase</keyword>
<dbReference type="Pfam" id="PF13735">
    <property type="entry name" value="tRNA_NucTran2_2"/>
    <property type="match status" value="1"/>
</dbReference>
<feature type="domain" description="CCA-adding enzyme C-terminal" evidence="14">
    <location>
        <begin position="249"/>
        <end position="394"/>
    </location>
</feature>
<dbReference type="Pfam" id="PF01743">
    <property type="entry name" value="PolyA_pol"/>
    <property type="match status" value="1"/>
</dbReference>
<evidence type="ECO:0000313" key="16">
    <source>
        <dbReference type="Proteomes" id="UP000051576"/>
    </source>
</evidence>
<dbReference type="InterPro" id="IPR032828">
    <property type="entry name" value="PolyA_RNA-bd"/>
</dbReference>
<dbReference type="PANTHER" id="PTHR46173:SF1">
    <property type="entry name" value="CCA TRNA NUCLEOTIDYLTRANSFERASE 1, MITOCHONDRIAL"/>
    <property type="match status" value="1"/>
</dbReference>
<dbReference type="GO" id="GO:0000049">
    <property type="term" value="F:tRNA binding"/>
    <property type="evidence" value="ECO:0007669"/>
    <property type="project" value="UniProtKB-UniRule"/>
</dbReference>
<feature type="binding site" evidence="11">
    <location>
        <position position="162"/>
    </location>
    <ligand>
        <name>ATP</name>
        <dbReference type="ChEBI" id="CHEBI:30616"/>
    </ligand>
</feature>
<dbReference type="NCBIfam" id="NF009814">
    <property type="entry name" value="PRK13299.1"/>
    <property type="match status" value="1"/>
</dbReference>
<dbReference type="InterPro" id="IPR043519">
    <property type="entry name" value="NT_sf"/>
</dbReference>
<dbReference type="EC" id="2.7.7.72" evidence="11"/>
<keyword evidence="7 11" id="KW-0692">RNA repair</keyword>
<accession>A0A0R2CAL4</accession>
<feature type="binding site" evidence="11">
    <location>
        <position position="165"/>
    </location>
    <ligand>
        <name>ATP</name>
        <dbReference type="ChEBI" id="CHEBI:30616"/>
    </ligand>
</feature>
<keyword evidence="5 11" id="KW-0479">Metal-binding</keyword>
<keyword evidence="10 11" id="KW-0694">RNA-binding</keyword>
<keyword evidence="3 11" id="KW-0819">tRNA processing</keyword>
<dbReference type="Pfam" id="PF12627">
    <property type="entry name" value="PolyA_pol_RNAbd"/>
    <property type="match status" value="1"/>
</dbReference>
<dbReference type="GO" id="GO:0042245">
    <property type="term" value="P:RNA repair"/>
    <property type="evidence" value="ECO:0007669"/>
    <property type="project" value="UniProtKB-KW"/>
</dbReference>
<evidence type="ECO:0000313" key="15">
    <source>
        <dbReference type="EMBL" id="KRM88776.1"/>
    </source>
</evidence>
<dbReference type="InterPro" id="IPR023068">
    <property type="entry name" value="CCA-adding_enz_firmicutes"/>
</dbReference>
<feature type="binding site" evidence="11">
    <location>
        <position position="116"/>
    </location>
    <ligand>
        <name>ATP</name>
        <dbReference type="ChEBI" id="CHEBI:30616"/>
    </ligand>
</feature>
<comment type="miscellaneous">
    <text evidence="11">A single active site specifically recognizes both ATP and CTP and is responsible for their addition.</text>
</comment>
<dbReference type="eggNOG" id="COG0617">
    <property type="taxonomic scope" value="Bacteria"/>
</dbReference>
<evidence type="ECO:0000256" key="2">
    <source>
        <dbReference type="ARBA" id="ARBA00022679"/>
    </source>
</evidence>
<comment type="function">
    <text evidence="11">Catalyzes the addition and repair of the essential 3'-terminal CCA sequence in tRNAs without using a nucleic acid template. Adds these three nucleotides in the order of C, C, and A to the tRNA nucleotide-73, using CTP and ATP as substrates and producing inorganic pyrophosphate. tRNA 3'-terminal CCA addition is required both for tRNA processing and repair. Also involved in tRNA surveillance by mediating tandem CCA addition to generate a CCACCA at the 3' terminus of unstable tRNAs. While stable tRNAs receive only 3'-terminal CCA, unstable tRNAs are marked with CCACCA and rapidly degraded.</text>
</comment>